<dbReference type="EMBL" id="JABSTR010000011">
    <property type="protein sequence ID" value="KAH9381857.1"/>
    <property type="molecule type" value="Genomic_DNA"/>
</dbReference>
<dbReference type="InterPro" id="IPR017853">
    <property type="entry name" value="GH"/>
</dbReference>
<dbReference type="Gene3D" id="3.20.20.80">
    <property type="entry name" value="Glycosidases"/>
    <property type="match status" value="1"/>
</dbReference>
<sequence length="305" mass="34290">MCQRMSPTVPDDLLGIRDQPFPLPTDVVNQTGKVYCIYNNSRFRKPRGHDFLPQHVPWWFCPNLVYWSVGVNDGRLKVRAPKFDHRYGLYKLRIVADAYRAGIELLMTIGGYPEDTGQLYRVGAGTARAQSLGKEVLETVRNAGLNGVNIHLVEDPPCEHFFKDQVDTIAAFVDTLAALVGQSFATTPFRMTMMIGTHSTLGREVSSSLLSRMDHVFIDTHSAVTTDITSLGAYCAQYDKMTETYLGQAHMSRSKKLCPSLSLHFPRKVAQIFKPNVFRACADQEARFLVATGFLRRKANRRGPE</sequence>
<dbReference type="AlphaFoldDB" id="A0A9J6H499"/>
<keyword evidence="2" id="KW-1185">Reference proteome</keyword>
<proteinExistence type="predicted"/>
<accession>A0A9J6H499</accession>
<organism evidence="1 2">
    <name type="scientific">Haemaphysalis longicornis</name>
    <name type="common">Bush tick</name>
    <dbReference type="NCBI Taxonomy" id="44386"/>
    <lineage>
        <taxon>Eukaryota</taxon>
        <taxon>Metazoa</taxon>
        <taxon>Ecdysozoa</taxon>
        <taxon>Arthropoda</taxon>
        <taxon>Chelicerata</taxon>
        <taxon>Arachnida</taxon>
        <taxon>Acari</taxon>
        <taxon>Parasitiformes</taxon>
        <taxon>Ixodida</taxon>
        <taxon>Ixodoidea</taxon>
        <taxon>Ixodidae</taxon>
        <taxon>Haemaphysalinae</taxon>
        <taxon>Haemaphysalis</taxon>
    </lineage>
</organism>
<name>A0A9J6H499_HAELO</name>
<dbReference type="SUPFAM" id="SSF51445">
    <property type="entry name" value="(Trans)glycosidases"/>
    <property type="match status" value="1"/>
</dbReference>
<evidence type="ECO:0000313" key="1">
    <source>
        <dbReference type="EMBL" id="KAH9381857.1"/>
    </source>
</evidence>
<dbReference type="VEuPathDB" id="VectorBase:HLOH_043937"/>
<comment type="caution">
    <text evidence="1">The sequence shown here is derived from an EMBL/GenBank/DDBJ whole genome shotgun (WGS) entry which is preliminary data.</text>
</comment>
<evidence type="ECO:0000313" key="2">
    <source>
        <dbReference type="Proteomes" id="UP000821853"/>
    </source>
</evidence>
<dbReference type="OrthoDB" id="10487383at2759"/>
<dbReference type="Proteomes" id="UP000821853">
    <property type="component" value="Chromosome 9"/>
</dbReference>
<gene>
    <name evidence="1" type="ORF">HPB48_011708</name>
</gene>
<protein>
    <submittedName>
        <fullName evidence="1">Uncharacterized protein</fullName>
    </submittedName>
</protein>
<reference evidence="1 2" key="1">
    <citation type="journal article" date="2020" name="Cell">
        <title>Large-Scale Comparative Analyses of Tick Genomes Elucidate Their Genetic Diversity and Vector Capacities.</title>
        <authorList>
            <consortium name="Tick Genome and Microbiome Consortium (TIGMIC)"/>
            <person name="Jia N."/>
            <person name="Wang J."/>
            <person name="Shi W."/>
            <person name="Du L."/>
            <person name="Sun Y."/>
            <person name="Zhan W."/>
            <person name="Jiang J.F."/>
            <person name="Wang Q."/>
            <person name="Zhang B."/>
            <person name="Ji P."/>
            <person name="Bell-Sakyi L."/>
            <person name="Cui X.M."/>
            <person name="Yuan T.T."/>
            <person name="Jiang B.G."/>
            <person name="Yang W.F."/>
            <person name="Lam T.T."/>
            <person name="Chang Q.C."/>
            <person name="Ding S.J."/>
            <person name="Wang X.J."/>
            <person name="Zhu J.G."/>
            <person name="Ruan X.D."/>
            <person name="Zhao L."/>
            <person name="Wei J.T."/>
            <person name="Ye R.Z."/>
            <person name="Que T.C."/>
            <person name="Du C.H."/>
            <person name="Zhou Y.H."/>
            <person name="Cheng J.X."/>
            <person name="Dai P.F."/>
            <person name="Guo W.B."/>
            <person name="Han X.H."/>
            <person name="Huang E.J."/>
            <person name="Li L.F."/>
            <person name="Wei W."/>
            <person name="Gao Y.C."/>
            <person name="Liu J.Z."/>
            <person name="Shao H.Z."/>
            <person name="Wang X."/>
            <person name="Wang C.C."/>
            <person name="Yang T.C."/>
            <person name="Huo Q.B."/>
            <person name="Li W."/>
            <person name="Chen H.Y."/>
            <person name="Chen S.E."/>
            <person name="Zhou L.G."/>
            <person name="Ni X.B."/>
            <person name="Tian J.H."/>
            <person name="Sheng Y."/>
            <person name="Liu T."/>
            <person name="Pan Y.S."/>
            <person name="Xia L.Y."/>
            <person name="Li J."/>
            <person name="Zhao F."/>
            <person name="Cao W.C."/>
        </authorList>
    </citation>
    <scope>NUCLEOTIDE SEQUENCE [LARGE SCALE GENOMIC DNA]</scope>
    <source>
        <strain evidence="1">HaeL-2018</strain>
    </source>
</reference>